<reference evidence="1" key="2">
    <citation type="submission" date="2025-09" db="UniProtKB">
        <authorList>
            <consortium name="EnsemblPlants"/>
        </authorList>
    </citation>
    <scope>IDENTIFICATION</scope>
</reference>
<organism evidence="1 2">
    <name type="scientific">Avena sativa</name>
    <name type="common">Oat</name>
    <dbReference type="NCBI Taxonomy" id="4498"/>
    <lineage>
        <taxon>Eukaryota</taxon>
        <taxon>Viridiplantae</taxon>
        <taxon>Streptophyta</taxon>
        <taxon>Embryophyta</taxon>
        <taxon>Tracheophyta</taxon>
        <taxon>Spermatophyta</taxon>
        <taxon>Magnoliopsida</taxon>
        <taxon>Liliopsida</taxon>
        <taxon>Poales</taxon>
        <taxon>Poaceae</taxon>
        <taxon>BOP clade</taxon>
        <taxon>Pooideae</taxon>
        <taxon>Poodae</taxon>
        <taxon>Poeae</taxon>
        <taxon>Poeae Chloroplast Group 1 (Aveneae type)</taxon>
        <taxon>Aveninae</taxon>
        <taxon>Avena</taxon>
    </lineage>
</organism>
<evidence type="ECO:0000313" key="2">
    <source>
        <dbReference type="Proteomes" id="UP001732700"/>
    </source>
</evidence>
<reference evidence="1" key="1">
    <citation type="submission" date="2021-05" db="EMBL/GenBank/DDBJ databases">
        <authorList>
            <person name="Scholz U."/>
            <person name="Mascher M."/>
            <person name="Fiebig A."/>
        </authorList>
    </citation>
    <scope>NUCLEOTIDE SEQUENCE [LARGE SCALE GENOMIC DNA]</scope>
</reference>
<dbReference type="Proteomes" id="UP001732700">
    <property type="component" value="Chromosome 1A"/>
</dbReference>
<keyword evidence="2" id="KW-1185">Reference proteome</keyword>
<evidence type="ECO:0000313" key="1">
    <source>
        <dbReference type="EnsemblPlants" id="AVESA.00010b.r2.1AG0048750.1.CDS"/>
    </source>
</evidence>
<dbReference type="EnsemblPlants" id="AVESA.00010b.r2.1AG0048750.1">
    <property type="protein sequence ID" value="AVESA.00010b.r2.1AG0048750.1.CDS"/>
    <property type="gene ID" value="AVESA.00010b.r2.1AG0048750"/>
</dbReference>
<protein>
    <submittedName>
        <fullName evidence="1">Uncharacterized protein</fullName>
    </submittedName>
</protein>
<accession>A0ACD5TGF2</accession>
<sequence>MGSSRFVALTVLLLAFALLPHPEAARVLQGEKTRSSEGAPAPTAGTGGSEKSSISKESGHSSAAEKNPVTDKQHEKSPPPKTTQTQTPPPPETKQTPPPPETTQTPKDSPPPPSGVPADKGKEGGEAHVSAQPVPSTTERKGSPPPPGPESTGGTDQEGAGNSGKKKPTTDGPEEVVERCKDPVDTCSIDGELFACLQISKTDSVGKFIVQNTGQNTITVNVKATSDVTIKQTLSALSKGESKRVSISYSNPNGGEITLNVGSKPCVLRIGQPDNDWQQQFQQLAVYATTMKPIYGAYFFIFTVVLVGGICACCKFAGSKRDEVVQYQQLEMGSQIPDSSGANNTTSTVDGWDEGWDDDWDDEEAPAKTSESGPSGSISANGLSSRSPTKSKDGWDVDWDD</sequence>
<name>A0ACD5TGF2_AVESA</name>
<proteinExistence type="predicted"/>